<proteinExistence type="predicted"/>
<organism evidence="3 4">
    <name type="scientific">Colletotrichum nymphaeae SA-01</name>
    <dbReference type="NCBI Taxonomy" id="1460502"/>
    <lineage>
        <taxon>Eukaryota</taxon>
        <taxon>Fungi</taxon>
        <taxon>Dikarya</taxon>
        <taxon>Ascomycota</taxon>
        <taxon>Pezizomycotina</taxon>
        <taxon>Sordariomycetes</taxon>
        <taxon>Hypocreomycetidae</taxon>
        <taxon>Glomerellales</taxon>
        <taxon>Glomerellaceae</taxon>
        <taxon>Colletotrichum</taxon>
        <taxon>Colletotrichum acutatum species complex</taxon>
    </lineage>
</organism>
<dbReference type="Proteomes" id="UP000070054">
    <property type="component" value="Unassembled WGS sequence"/>
</dbReference>
<dbReference type="AlphaFoldDB" id="A0A135S951"/>
<keyword evidence="4" id="KW-1185">Reference proteome</keyword>
<dbReference type="SUPFAM" id="SSF51905">
    <property type="entry name" value="FAD/NAD(P)-binding domain"/>
    <property type="match status" value="1"/>
</dbReference>
<dbReference type="GO" id="GO:0016491">
    <property type="term" value="F:oxidoreductase activity"/>
    <property type="evidence" value="ECO:0007669"/>
    <property type="project" value="InterPro"/>
</dbReference>
<protein>
    <submittedName>
        <fullName evidence="3">Flavin containing amine oxidase</fullName>
    </submittedName>
</protein>
<reference evidence="3 4" key="1">
    <citation type="submission" date="2014-02" db="EMBL/GenBank/DDBJ databases">
        <title>The genome sequence of Colletotrichum nymphaeae SA-01.</title>
        <authorList>
            <person name="Baroncelli R."/>
            <person name="Thon M.R."/>
        </authorList>
    </citation>
    <scope>NUCLEOTIDE SEQUENCE [LARGE SCALE GENOMIC DNA]</scope>
    <source>
        <strain evidence="3 4">SA-01</strain>
    </source>
</reference>
<dbReference type="EMBL" id="JEMN01001582">
    <property type="protein sequence ID" value="KXH32430.1"/>
    <property type="molecule type" value="Genomic_DNA"/>
</dbReference>
<feature type="compositionally biased region" description="Basic and acidic residues" evidence="1">
    <location>
        <begin position="494"/>
        <end position="511"/>
    </location>
</feature>
<dbReference type="GO" id="GO:0050660">
    <property type="term" value="F:flavin adenine dinucleotide binding"/>
    <property type="evidence" value="ECO:0007669"/>
    <property type="project" value="TreeGrafter"/>
</dbReference>
<dbReference type="OrthoDB" id="5046242at2759"/>
<gene>
    <name evidence="3" type="ORF">CNYM01_00978</name>
</gene>
<dbReference type="InterPro" id="IPR036188">
    <property type="entry name" value="FAD/NAD-bd_sf"/>
</dbReference>
<dbReference type="Gene3D" id="3.90.660.10">
    <property type="match status" value="1"/>
</dbReference>
<feature type="region of interest" description="Disordered" evidence="1">
    <location>
        <begin position="491"/>
        <end position="511"/>
    </location>
</feature>
<dbReference type="PANTHER" id="PTHR10742:SF414">
    <property type="entry name" value="CONTAINING AMINE OXIDASE, PUTATIVE (AFU_ORTHOLOGUE AFUA_3G12150)-RELATED"/>
    <property type="match status" value="1"/>
</dbReference>
<feature type="domain" description="Amine oxidase" evidence="2">
    <location>
        <begin position="60"/>
        <end position="562"/>
    </location>
</feature>
<dbReference type="InterPro" id="IPR002937">
    <property type="entry name" value="Amino_oxidase"/>
</dbReference>
<evidence type="ECO:0000313" key="3">
    <source>
        <dbReference type="EMBL" id="KXH32430.1"/>
    </source>
</evidence>
<accession>A0A135S951</accession>
<name>A0A135S951_9PEZI</name>
<dbReference type="GO" id="GO:0003682">
    <property type="term" value="F:chromatin binding"/>
    <property type="evidence" value="ECO:0007669"/>
    <property type="project" value="TreeGrafter"/>
</dbReference>
<evidence type="ECO:0000313" key="4">
    <source>
        <dbReference type="Proteomes" id="UP000070054"/>
    </source>
</evidence>
<dbReference type="GO" id="GO:0006338">
    <property type="term" value="P:chromatin remodeling"/>
    <property type="evidence" value="ECO:0007669"/>
    <property type="project" value="TreeGrafter"/>
</dbReference>
<dbReference type="Pfam" id="PF01593">
    <property type="entry name" value="Amino_oxidase"/>
    <property type="match status" value="1"/>
</dbReference>
<dbReference type="SUPFAM" id="SSF54373">
    <property type="entry name" value="FAD-linked reductases, C-terminal domain"/>
    <property type="match status" value="1"/>
</dbReference>
<dbReference type="PANTHER" id="PTHR10742">
    <property type="entry name" value="FLAVIN MONOAMINE OXIDASE"/>
    <property type="match status" value="1"/>
</dbReference>
<evidence type="ECO:0000256" key="1">
    <source>
        <dbReference type="SAM" id="MobiDB-lite"/>
    </source>
</evidence>
<evidence type="ECO:0000259" key="2">
    <source>
        <dbReference type="Pfam" id="PF01593"/>
    </source>
</evidence>
<comment type="caution">
    <text evidence="3">The sequence shown here is derived from an EMBL/GenBank/DDBJ whole genome shotgun (WGS) entry which is preliminary data.</text>
</comment>
<dbReference type="InterPro" id="IPR050281">
    <property type="entry name" value="Flavin_monoamine_oxidase"/>
</dbReference>
<dbReference type="Gene3D" id="3.50.50.60">
    <property type="entry name" value="FAD/NAD(P)-binding domain"/>
    <property type="match status" value="1"/>
</dbReference>
<sequence>MEGRNHSSAGFVAPGVMPRMKKDLLRYSQDLLQSFQPRPPIRSAGASPQKLHVGVIGAGLAGLRCAELLIDGGAKVTILEARDRIGGRIHQSRLLHHAVDTGPNWIHGTDNNPIFSLAKSSDTALCAVADTTHVFGTSGDIIPRDLADTGLDTVWSLIEEAFKYSNSDCENINPERSLKDFFRQQLAEGNLTQDEQARVLLLAEMWGSFIGDSWERQSLKWFWLEECLDGENLYVMENHNNILQDVAAKSLAQAEVHLSAVVTSIDSISSESQDTRVVVKTSDDVFEFDEVVVAVPLGCLKTGKPSFVPPLPECVQMAIKNASYSSLEKVYLTFPVAFWDENTATNGGQQPYSTPYLEESQVNQEADGSFPSFIHFLNPEYVPADQKHWPIEIVPLSSPAMFGPHAMPTLLIYTYDPCAKHVLSLIQGLAPDSVEYFDVLDRFFQPYYSRLPNYQAGHENCVPSAILATNWHGDEFAGNGSYTNFQVSESNSKLTKEVQDDTRPDGSKEDQQIHLDLDVQSMRAGMPERGIWFAGEHTAPFVALGTTTGAYWSGEAAALRVLAANGLATGVTASCNEAAS</sequence>